<comment type="similarity">
    <text evidence="2">Belongs to the autoinducer-2 exporter (AI-2E) (TC 2.A.86) family.</text>
</comment>
<dbReference type="EMBL" id="VOBQ01000004">
    <property type="protein sequence ID" value="TWO72185.1"/>
    <property type="molecule type" value="Genomic_DNA"/>
</dbReference>
<keyword evidence="5 6" id="KW-0472">Membrane</keyword>
<dbReference type="AlphaFoldDB" id="A0A562ZV45"/>
<evidence type="ECO:0000313" key="7">
    <source>
        <dbReference type="EMBL" id="TWO72185.1"/>
    </source>
</evidence>
<feature type="transmembrane region" description="Helical" evidence="6">
    <location>
        <begin position="69"/>
        <end position="90"/>
    </location>
</feature>
<comment type="caution">
    <text evidence="7">The sequence shown here is derived from an EMBL/GenBank/DDBJ whole genome shotgun (WGS) entry which is preliminary data.</text>
</comment>
<dbReference type="Pfam" id="PF01594">
    <property type="entry name" value="AI-2E_transport"/>
    <property type="match status" value="1"/>
</dbReference>
<feature type="transmembrane region" description="Helical" evidence="6">
    <location>
        <begin position="252"/>
        <end position="274"/>
    </location>
</feature>
<dbReference type="GO" id="GO:0016020">
    <property type="term" value="C:membrane"/>
    <property type="evidence" value="ECO:0007669"/>
    <property type="project" value="UniProtKB-SubCell"/>
</dbReference>
<evidence type="ECO:0000256" key="3">
    <source>
        <dbReference type="ARBA" id="ARBA00022692"/>
    </source>
</evidence>
<comment type="subcellular location">
    <subcellularLocation>
        <location evidence="1">Membrane</location>
        <topology evidence="1">Multi-pass membrane protein</topology>
    </subcellularLocation>
</comment>
<sequence>MTPNPLKDPELEFKSLLALVALATLLFALIIWPFFGAVCWAVFIAIVFWPLHQRFLHGSRGRRNTASFASLLVVVIIVILPMSLLATTIVEEASLMVQKMRSGEINVAIYFQKALEALPEWLRGILQRFGVGELASIQQKLLASAGESSQAITTRVFSIGQNTLDFTVSFFVMLYVLFFMFRDGDKLAGAIERTIPLRREHTQRLLHQFATVVRATVKGNIVVALIQGALGSVAFAVLGVSGAVLWGAVMALLSLLPAVGAILVWGPVALYFFFTGELIKGVGLTIWGAVVIGLVDNFLRPILVGKDTRMPDYLILVATLGGLVVFGLNGFVIGPVIAAVFLVSWDMLASARQQTVAPEGGSPAPGDG</sequence>
<dbReference type="PANTHER" id="PTHR21716">
    <property type="entry name" value="TRANSMEMBRANE PROTEIN"/>
    <property type="match status" value="1"/>
</dbReference>
<name>A0A562ZV45_9BURK</name>
<reference evidence="7 8" key="1">
    <citation type="submission" date="2019-07" db="EMBL/GenBank/DDBJ databases">
        <title>Caenimonas sedimenti sp. nov., isolated from activated sludge.</title>
        <authorList>
            <person name="Xu J."/>
        </authorList>
    </citation>
    <scope>NUCLEOTIDE SEQUENCE [LARGE SCALE GENOMIC DNA]</scope>
    <source>
        <strain evidence="7 8">HX-9-20</strain>
    </source>
</reference>
<evidence type="ECO:0000256" key="4">
    <source>
        <dbReference type="ARBA" id="ARBA00022989"/>
    </source>
</evidence>
<dbReference type="OrthoDB" id="106838at2"/>
<feature type="transmembrane region" description="Helical" evidence="6">
    <location>
        <begin position="16"/>
        <end position="49"/>
    </location>
</feature>
<keyword evidence="4 6" id="KW-1133">Transmembrane helix</keyword>
<feature type="transmembrane region" description="Helical" evidence="6">
    <location>
        <begin position="281"/>
        <end position="303"/>
    </location>
</feature>
<accession>A0A562ZV45</accession>
<protein>
    <submittedName>
        <fullName evidence="7">AI-2E family transporter</fullName>
    </submittedName>
</protein>
<dbReference type="Proteomes" id="UP000318199">
    <property type="component" value="Unassembled WGS sequence"/>
</dbReference>
<keyword evidence="3 6" id="KW-0812">Transmembrane</keyword>
<dbReference type="InterPro" id="IPR002549">
    <property type="entry name" value="AI-2E-like"/>
</dbReference>
<gene>
    <name evidence="7" type="ORF">FN976_05595</name>
</gene>
<feature type="transmembrane region" description="Helical" evidence="6">
    <location>
        <begin position="163"/>
        <end position="181"/>
    </location>
</feature>
<feature type="transmembrane region" description="Helical" evidence="6">
    <location>
        <begin position="221"/>
        <end position="246"/>
    </location>
</feature>
<organism evidence="7 8">
    <name type="scientific">Caenimonas sedimenti</name>
    <dbReference type="NCBI Taxonomy" id="2596921"/>
    <lineage>
        <taxon>Bacteria</taxon>
        <taxon>Pseudomonadati</taxon>
        <taxon>Pseudomonadota</taxon>
        <taxon>Betaproteobacteria</taxon>
        <taxon>Burkholderiales</taxon>
        <taxon>Comamonadaceae</taxon>
        <taxon>Caenimonas</taxon>
    </lineage>
</organism>
<dbReference type="PANTHER" id="PTHR21716:SF4">
    <property type="entry name" value="TRANSMEMBRANE PROTEIN 245"/>
    <property type="match status" value="1"/>
</dbReference>
<dbReference type="RefSeq" id="WP_145891847.1">
    <property type="nucleotide sequence ID" value="NZ_VOBQ01000004.1"/>
</dbReference>
<evidence type="ECO:0000256" key="1">
    <source>
        <dbReference type="ARBA" id="ARBA00004141"/>
    </source>
</evidence>
<proteinExistence type="inferred from homology"/>
<keyword evidence="8" id="KW-1185">Reference proteome</keyword>
<evidence type="ECO:0000256" key="2">
    <source>
        <dbReference type="ARBA" id="ARBA00009773"/>
    </source>
</evidence>
<evidence type="ECO:0000256" key="6">
    <source>
        <dbReference type="SAM" id="Phobius"/>
    </source>
</evidence>
<evidence type="ECO:0000256" key="5">
    <source>
        <dbReference type="ARBA" id="ARBA00023136"/>
    </source>
</evidence>
<feature type="transmembrane region" description="Helical" evidence="6">
    <location>
        <begin position="315"/>
        <end position="343"/>
    </location>
</feature>
<evidence type="ECO:0000313" key="8">
    <source>
        <dbReference type="Proteomes" id="UP000318199"/>
    </source>
</evidence>